<evidence type="ECO:0000256" key="3">
    <source>
        <dbReference type="ARBA" id="ARBA00022692"/>
    </source>
</evidence>
<name>A0A3B9ITL6_9PROT</name>
<keyword evidence="4 6" id="KW-1133">Transmembrane helix</keyword>
<organism evidence="7 8">
    <name type="scientific">Tistrella mobilis</name>
    <dbReference type="NCBI Taxonomy" id="171437"/>
    <lineage>
        <taxon>Bacteria</taxon>
        <taxon>Pseudomonadati</taxon>
        <taxon>Pseudomonadota</taxon>
        <taxon>Alphaproteobacteria</taxon>
        <taxon>Geminicoccales</taxon>
        <taxon>Geminicoccaceae</taxon>
        <taxon>Tistrella</taxon>
    </lineage>
</organism>
<accession>A0A3B9ITL6</accession>
<evidence type="ECO:0000256" key="4">
    <source>
        <dbReference type="ARBA" id="ARBA00022989"/>
    </source>
</evidence>
<evidence type="ECO:0008006" key="9">
    <source>
        <dbReference type="Google" id="ProtNLM"/>
    </source>
</evidence>
<dbReference type="PANTHER" id="PTHR30086">
    <property type="entry name" value="ARGININE EXPORTER PROTEIN ARGO"/>
    <property type="match status" value="1"/>
</dbReference>
<dbReference type="GO" id="GO:0015171">
    <property type="term" value="F:amino acid transmembrane transporter activity"/>
    <property type="evidence" value="ECO:0007669"/>
    <property type="project" value="TreeGrafter"/>
</dbReference>
<dbReference type="PANTHER" id="PTHR30086:SF20">
    <property type="entry name" value="ARGININE EXPORTER PROTEIN ARGO-RELATED"/>
    <property type="match status" value="1"/>
</dbReference>
<dbReference type="GO" id="GO:0005886">
    <property type="term" value="C:plasma membrane"/>
    <property type="evidence" value="ECO:0007669"/>
    <property type="project" value="UniProtKB-SubCell"/>
</dbReference>
<dbReference type="Proteomes" id="UP000257706">
    <property type="component" value="Unassembled WGS sequence"/>
</dbReference>
<protein>
    <recommendedName>
        <fullName evidence="9">LysE family translocator</fullName>
    </recommendedName>
</protein>
<evidence type="ECO:0000256" key="6">
    <source>
        <dbReference type="SAM" id="Phobius"/>
    </source>
</evidence>
<feature type="transmembrane region" description="Helical" evidence="6">
    <location>
        <begin position="27"/>
        <end position="50"/>
    </location>
</feature>
<dbReference type="InterPro" id="IPR001123">
    <property type="entry name" value="LeuE-type"/>
</dbReference>
<feature type="transmembrane region" description="Helical" evidence="6">
    <location>
        <begin position="206"/>
        <end position="224"/>
    </location>
</feature>
<feature type="transmembrane region" description="Helical" evidence="6">
    <location>
        <begin position="169"/>
        <end position="194"/>
    </location>
</feature>
<keyword evidence="3 6" id="KW-0812">Transmembrane</keyword>
<feature type="transmembrane region" description="Helical" evidence="6">
    <location>
        <begin position="62"/>
        <end position="86"/>
    </location>
</feature>
<proteinExistence type="predicted"/>
<keyword evidence="5 6" id="KW-0472">Membrane</keyword>
<dbReference type="GO" id="GO:0033228">
    <property type="term" value="P:cysteine export across plasma membrane"/>
    <property type="evidence" value="ECO:0007669"/>
    <property type="project" value="TreeGrafter"/>
</dbReference>
<evidence type="ECO:0000313" key="8">
    <source>
        <dbReference type="Proteomes" id="UP000257706"/>
    </source>
</evidence>
<evidence type="ECO:0000256" key="5">
    <source>
        <dbReference type="ARBA" id="ARBA00023136"/>
    </source>
</evidence>
<evidence type="ECO:0000256" key="1">
    <source>
        <dbReference type="ARBA" id="ARBA00004651"/>
    </source>
</evidence>
<gene>
    <name evidence="7" type="ORF">DCK97_27495</name>
</gene>
<dbReference type="EMBL" id="DMAI01000453">
    <property type="protein sequence ID" value="HAE51164.1"/>
    <property type="molecule type" value="Genomic_DNA"/>
</dbReference>
<dbReference type="Pfam" id="PF01810">
    <property type="entry name" value="LysE"/>
    <property type="match status" value="1"/>
</dbReference>
<evidence type="ECO:0000256" key="2">
    <source>
        <dbReference type="ARBA" id="ARBA00022475"/>
    </source>
</evidence>
<sequence length="225" mass="23560">MDQPRVIHPTRAGAAPVPPIEPPSLDFVWPVVTFAIVALLSPGPNTVLLTTSGASFGFRRSLPAMAGICFGAPLLILAVGLGLGAILETVPATRIAIEVIGVAYMLWLAWKIASAEPKGLDQNLKQAEGRPVGALQAALLQWVNPKVWTMAVATMGAYGAAANNPTVQAVIIALIFFLVCVPAAVIWTGFGVAVRRLLATRRAVRIFNTVMAVLLVASLIPIVAG</sequence>
<keyword evidence="2" id="KW-1003">Cell membrane</keyword>
<evidence type="ECO:0000313" key="7">
    <source>
        <dbReference type="EMBL" id="HAE51164.1"/>
    </source>
</evidence>
<comment type="subcellular location">
    <subcellularLocation>
        <location evidence="1">Cell membrane</location>
        <topology evidence="1">Multi-pass membrane protein</topology>
    </subcellularLocation>
</comment>
<comment type="caution">
    <text evidence="7">The sequence shown here is derived from an EMBL/GenBank/DDBJ whole genome shotgun (WGS) entry which is preliminary data.</text>
</comment>
<reference evidence="7 8" key="1">
    <citation type="journal article" date="2018" name="Nat. Biotechnol.">
        <title>A standardized bacterial taxonomy based on genome phylogeny substantially revises the tree of life.</title>
        <authorList>
            <person name="Parks D.H."/>
            <person name="Chuvochina M."/>
            <person name="Waite D.W."/>
            <person name="Rinke C."/>
            <person name="Skarshewski A."/>
            <person name="Chaumeil P.A."/>
            <person name="Hugenholtz P."/>
        </authorList>
    </citation>
    <scope>NUCLEOTIDE SEQUENCE [LARGE SCALE GENOMIC DNA]</scope>
    <source>
        <strain evidence="7">UBA8739</strain>
    </source>
</reference>
<dbReference type="AlphaFoldDB" id="A0A3B9ITL6"/>